<dbReference type="InterPro" id="IPR001940">
    <property type="entry name" value="Peptidase_S1C"/>
</dbReference>
<dbReference type="RefSeq" id="WP_381436218.1">
    <property type="nucleotide sequence ID" value="NZ_JBHSNO010000007.1"/>
</dbReference>
<evidence type="ECO:0000313" key="8">
    <source>
        <dbReference type="Proteomes" id="UP001596109"/>
    </source>
</evidence>
<evidence type="ECO:0000259" key="6">
    <source>
        <dbReference type="PROSITE" id="PS50106"/>
    </source>
</evidence>
<dbReference type="PANTHER" id="PTHR43343">
    <property type="entry name" value="PEPTIDASE S12"/>
    <property type="match status" value="1"/>
</dbReference>
<dbReference type="EC" id="3.4.21.-" evidence="7"/>
<evidence type="ECO:0000256" key="4">
    <source>
        <dbReference type="ARBA" id="ARBA00022825"/>
    </source>
</evidence>
<comment type="caution">
    <text evidence="7">The sequence shown here is derived from an EMBL/GenBank/DDBJ whole genome shotgun (WGS) entry which is preliminary data.</text>
</comment>
<dbReference type="Pfam" id="PF13365">
    <property type="entry name" value="Trypsin_2"/>
    <property type="match status" value="1"/>
</dbReference>
<dbReference type="EMBL" id="JBHSNO010000007">
    <property type="protein sequence ID" value="MFC5590183.1"/>
    <property type="molecule type" value="Genomic_DNA"/>
</dbReference>
<evidence type="ECO:0000256" key="1">
    <source>
        <dbReference type="ARBA" id="ARBA00010541"/>
    </source>
</evidence>
<dbReference type="SUPFAM" id="SSF50156">
    <property type="entry name" value="PDZ domain-like"/>
    <property type="match status" value="1"/>
</dbReference>
<dbReference type="Gene3D" id="2.30.42.10">
    <property type="match status" value="1"/>
</dbReference>
<dbReference type="GO" id="GO:0008233">
    <property type="term" value="F:peptidase activity"/>
    <property type="evidence" value="ECO:0007669"/>
    <property type="project" value="UniProtKB-KW"/>
</dbReference>
<dbReference type="InterPro" id="IPR043504">
    <property type="entry name" value="Peptidase_S1_PA_chymotrypsin"/>
</dbReference>
<keyword evidence="4" id="KW-0720">Serine protease</keyword>
<dbReference type="Gene3D" id="2.40.10.10">
    <property type="entry name" value="Trypsin-like serine proteases"/>
    <property type="match status" value="2"/>
</dbReference>
<keyword evidence="3 7" id="KW-0378">Hydrolase</keyword>
<gene>
    <name evidence="7" type="ORF">ACFPRA_14860</name>
</gene>
<reference evidence="8" key="1">
    <citation type="journal article" date="2019" name="Int. J. Syst. Evol. Microbiol.">
        <title>The Global Catalogue of Microorganisms (GCM) 10K type strain sequencing project: providing services to taxonomists for standard genome sequencing and annotation.</title>
        <authorList>
            <consortium name="The Broad Institute Genomics Platform"/>
            <consortium name="The Broad Institute Genome Sequencing Center for Infectious Disease"/>
            <person name="Wu L."/>
            <person name="Ma J."/>
        </authorList>
    </citation>
    <scope>NUCLEOTIDE SEQUENCE [LARGE SCALE GENOMIC DNA]</scope>
    <source>
        <strain evidence="8">CGMCC 4.1434</strain>
    </source>
</reference>
<keyword evidence="5" id="KW-1133">Transmembrane helix</keyword>
<comment type="similarity">
    <text evidence="1">Belongs to the peptidase S1C family.</text>
</comment>
<dbReference type="InterPro" id="IPR036034">
    <property type="entry name" value="PDZ_sf"/>
</dbReference>
<dbReference type="Proteomes" id="UP001596109">
    <property type="component" value="Unassembled WGS sequence"/>
</dbReference>
<evidence type="ECO:0000256" key="3">
    <source>
        <dbReference type="ARBA" id="ARBA00022801"/>
    </source>
</evidence>
<dbReference type="InterPro" id="IPR009003">
    <property type="entry name" value="Peptidase_S1_PA"/>
</dbReference>
<proteinExistence type="inferred from homology"/>
<evidence type="ECO:0000256" key="2">
    <source>
        <dbReference type="ARBA" id="ARBA00022670"/>
    </source>
</evidence>
<keyword evidence="5" id="KW-0472">Membrane</keyword>
<dbReference type="InterPro" id="IPR001478">
    <property type="entry name" value="PDZ"/>
</dbReference>
<dbReference type="SMART" id="SM00228">
    <property type="entry name" value="PDZ"/>
    <property type="match status" value="1"/>
</dbReference>
<accession>A0ABW0TMZ9</accession>
<sequence length="404" mass="42528">MEKEVETVQETKVEIVKPRKNKSHTGKRFLSTVGAGVIGSMLTLGVVANTDLLQANSEGTAPVTSNATPYNVQQTTVKNPTSLADMVEQASSAIVGIVNYQTPGNRFAQNAEAIQRGSGSGVIYKIDGDKAYIVTNNHVIEGAEKLEISLESGEKTNAELVGKDALSDLAVLTIDAKYAKSVLEFGDSDTLRAGDEVVAIGNPLGLDFSGTVTQGIVSAVNRSINVNTSAGEWEMNVIQTDAAINPGNSGGALLNAAGQVIGINSLKISESGVEGLGFAIPSNEVMPLIKEMEAQGKIDRPYIGIGLMDLEQVPNMYLQNLPLEVKGGVMVANVDPQSAAAKAGLQSEDVITAINGTAINNSAELRKFLYTELKIGDTATFDIFRGADKKTIDVKLTNNASITE</sequence>
<evidence type="ECO:0000313" key="7">
    <source>
        <dbReference type="EMBL" id="MFC5590183.1"/>
    </source>
</evidence>
<keyword evidence="5" id="KW-0812">Transmembrane</keyword>
<dbReference type="GO" id="GO:0006508">
    <property type="term" value="P:proteolysis"/>
    <property type="evidence" value="ECO:0007669"/>
    <property type="project" value="UniProtKB-KW"/>
</dbReference>
<name>A0ABW0TMZ9_9BACL</name>
<keyword evidence="2 7" id="KW-0645">Protease</keyword>
<feature type="domain" description="PDZ" evidence="6">
    <location>
        <begin position="307"/>
        <end position="361"/>
    </location>
</feature>
<keyword evidence="8" id="KW-1185">Reference proteome</keyword>
<dbReference type="Pfam" id="PF13180">
    <property type="entry name" value="PDZ_2"/>
    <property type="match status" value="1"/>
</dbReference>
<dbReference type="SUPFAM" id="SSF50494">
    <property type="entry name" value="Trypsin-like serine proteases"/>
    <property type="match status" value="1"/>
</dbReference>
<dbReference type="InterPro" id="IPR051201">
    <property type="entry name" value="Chloro_Bact_Ser_Proteases"/>
</dbReference>
<feature type="transmembrane region" description="Helical" evidence="5">
    <location>
        <begin position="29"/>
        <end position="48"/>
    </location>
</feature>
<dbReference type="PRINTS" id="PR00834">
    <property type="entry name" value="PROTEASES2C"/>
</dbReference>
<dbReference type="PROSITE" id="PS50106">
    <property type="entry name" value="PDZ"/>
    <property type="match status" value="1"/>
</dbReference>
<organism evidence="7 8">
    <name type="scientific">Sporosarcina soli</name>
    <dbReference type="NCBI Taxonomy" id="334736"/>
    <lineage>
        <taxon>Bacteria</taxon>
        <taxon>Bacillati</taxon>
        <taxon>Bacillota</taxon>
        <taxon>Bacilli</taxon>
        <taxon>Bacillales</taxon>
        <taxon>Caryophanaceae</taxon>
        <taxon>Sporosarcina</taxon>
    </lineage>
</organism>
<evidence type="ECO:0000256" key="5">
    <source>
        <dbReference type="SAM" id="Phobius"/>
    </source>
</evidence>
<dbReference type="PANTHER" id="PTHR43343:SF3">
    <property type="entry name" value="PROTEASE DO-LIKE 8, CHLOROPLASTIC"/>
    <property type="match status" value="1"/>
</dbReference>
<protein>
    <submittedName>
        <fullName evidence="7">S1C family serine protease</fullName>
        <ecNumber evidence="7">3.4.21.-</ecNumber>
    </submittedName>
</protein>